<comment type="caution">
    <text evidence="8">The sequence shown here is derived from an EMBL/GenBank/DDBJ whole genome shotgun (WGS) entry which is preliminary data.</text>
</comment>
<keyword evidence="1" id="KW-1003">Cell membrane</keyword>
<name>A0A6L8V8U7_9BACL</name>
<dbReference type="InterPro" id="IPR006059">
    <property type="entry name" value="SBP"/>
</dbReference>
<dbReference type="PANTHER" id="PTHR43649:SF33">
    <property type="entry name" value="POLYGALACTURONAN_RHAMNOGALACTURONAN-BINDING PROTEIN YTCQ"/>
    <property type="match status" value="1"/>
</dbReference>
<evidence type="ECO:0000313" key="8">
    <source>
        <dbReference type="EMBL" id="MZQ86066.1"/>
    </source>
</evidence>
<keyword evidence="5" id="KW-0449">Lipoprotein</keyword>
<evidence type="ECO:0000256" key="3">
    <source>
        <dbReference type="ARBA" id="ARBA00023136"/>
    </source>
</evidence>
<dbReference type="SUPFAM" id="SSF53850">
    <property type="entry name" value="Periplasmic binding protein-like II"/>
    <property type="match status" value="1"/>
</dbReference>
<feature type="region of interest" description="Disordered" evidence="6">
    <location>
        <begin position="31"/>
        <end position="62"/>
    </location>
</feature>
<dbReference type="EMBL" id="WTUZ01000038">
    <property type="protein sequence ID" value="MZQ86066.1"/>
    <property type="molecule type" value="Genomic_DNA"/>
</dbReference>
<evidence type="ECO:0000256" key="1">
    <source>
        <dbReference type="ARBA" id="ARBA00022475"/>
    </source>
</evidence>
<organism evidence="8 9">
    <name type="scientific">Paenibacillus silvestris</name>
    <dbReference type="NCBI Taxonomy" id="2606219"/>
    <lineage>
        <taxon>Bacteria</taxon>
        <taxon>Bacillati</taxon>
        <taxon>Bacillota</taxon>
        <taxon>Bacilli</taxon>
        <taxon>Bacillales</taxon>
        <taxon>Paenibacillaceae</taxon>
        <taxon>Paenibacillus</taxon>
    </lineage>
</organism>
<protein>
    <submittedName>
        <fullName evidence="8">Extracellular solute-binding protein</fullName>
    </submittedName>
</protein>
<evidence type="ECO:0000256" key="5">
    <source>
        <dbReference type="ARBA" id="ARBA00023288"/>
    </source>
</evidence>
<dbReference type="PROSITE" id="PS51257">
    <property type="entry name" value="PROKAR_LIPOPROTEIN"/>
    <property type="match status" value="1"/>
</dbReference>
<accession>A0A6L8V8U7</accession>
<feature type="chain" id="PRO_5026984257" evidence="7">
    <location>
        <begin position="31"/>
        <end position="480"/>
    </location>
</feature>
<dbReference type="Pfam" id="PF01547">
    <property type="entry name" value="SBP_bac_1"/>
    <property type="match status" value="1"/>
</dbReference>
<keyword evidence="4" id="KW-0564">Palmitate</keyword>
<dbReference type="PANTHER" id="PTHR43649">
    <property type="entry name" value="ARABINOSE-BINDING PROTEIN-RELATED"/>
    <property type="match status" value="1"/>
</dbReference>
<dbReference type="Proteomes" id="UP000481087">
    <property type="component" value="Unassembled WGS sequence"/>
</dbReference>
<evidence type="ECO:0000256" key="4">
    <source>
        <dbReference type="ARBA" id="ARBA00023139"/>
    </source>
</evidence>
<dbReference type="AlphaFoldDB" id="A0A6L8V8U7"/>
<feature type="compositionally biased region" description="Low complexity" evidence="6">
    <location>
        <begin position="35"/>
        <end position="58"/>
    </location>
</feature>
<keyword evidence="3" id="KW-0472">Membrane</keyword>
<keyword evidence="2 7" id="KW-0732">Signal</keyword>
<dbReference type="RefSeq" id="WP_161410379.1">
    <property type="nucleotide sequence ID" value="NZ_WTUZ01000038.1"/>
</dbReference>
<dbReference type="Gene3D" id="3.40.190.10">
    <property type="entry name" value="Periplasmic binding protein-like II"/>
    <property type="match status" value="1"/>
</dbReference>
<reference evidence="8 9" key="1">
    <citation type="submission" date="2019-12" db="EMBL/GenBank/DDBJ databases">
        <title>Paenibacillus sp. nov. sp. isolated from soil.</title>
        <authorList>
            <person name="Kim J."/>
            <person name="Jeong S.E."/>
            <person name="Jung H.S."/>
            <person name="Jeon C.O."/>
        </authorList>
    </citation>
    <scope>NUCLEOTIDE SEQUENCE [LARGE SCALE GENOMIC DNA]</scope>
    <source>
        <strain evidence="8 9">5J-6</strain>
    </source>
</reference>
<evidence type="ECO:0000256" key="7">
    <source>
        <dbReference type="SAM" id="SignalP"/>
    </source>
</evidence>
<evidence type="ECO:0000313" key="9">
    <source>
        <dbReference type="Proteomes" id="UP000481087"/>
    </source>
</evidence>
<feature type="signal peptide" evidence="7">
    <location>
        <begin position="1"/>
        <end position="30"/>
    </location>
</feature>
<keyword evidence="9" id="KW-1185">Reference proteome</keyword>
<sequence>MIRKMKRDSFKSLFVAAAGISLLMATTVGCSTGESSSKPSPTTAPASSASPAAAASQAPKEDPKIELTVWAAPNGTYKPGQKAGDWFKEDLLPEWNKIHPNVKVNLELIPFDGINEKVTTAIASKSAPNVFLDYPGRTLAYGQMGALASLENIIPAEDLAQVKKSADMMKMVSVGGNVVTMPYYSTQLGLILDKSLWKEAGAENLLPQDEYRTWTPDQFKAALKAVANKEKGVYGLTLFALNEQGDQIYNNIISGYGAKLFNADYTKYTAGESPETEKALTFFKSLVDEGLVTPHPETLTSTNALDYWKQRKNGMVVASAAHSDIIKNGLKDGSVSGPHEYMYVNFPSTTPGQAALKSEVGFGVVFKNTDAVKEEWAKKFLYWTMKDNTIFQTAMKSFNPLGKAPAWTESDPELQFLAKLATKTKEWPVIDPGWGIKGYPEMRAAMFPEIQKLFIGMSTPKQTIDTISKKFNDTIAKYNK</sequence>
<evidence type="ECO:0000256" key="6">
    <source>
        <dbReference type="SAM" id="MobiDB-lite"/>
    </source>
</evidence>
<gene>
    <name evidence="8" type="ORF">GQF01_28610</name>
</gene>
<proteinExistence type="predicted"/>
<evidence type="ECO:0000256" key="2">
    <source>
        <dbReference type="ARBA" id="ARBA00022729"/>
    </source>
</evidence>
<dbReference type="InterPro" id="IPR050490">
    <property type="entry name" value="Bact_solute-bd_prot1"/>
</dbReference>